<comment type="caution">
    <text evidence="9">The sequence shown here is derived from an EMBL/GenBank/DDBJ whole genome shotgun (WGS) entry which is preliminary data.</text>
</comment>
<feature type="domain" description="Copper resistance protein D" evidence="8">
    <location>
        <begin position="287"/>
        <end position="383"/>
    </location>
</feature>
<feature type="transmembrane region" description="Helical" evidence="7">
    <location>
        <begin position="455"/>
        <end position="475"/>
    </location>
</feature>
<feature type="transmembrane region" description="Helical" evidence="7">
    <location>
        <begin position="662"/>
        <end position="683"/>
    </location>
</feature>
<reference evidence="9 10" key="1">
    <citation type="journal article" date="2012" name="J. Bacteriol.">
        <title>Draft Genome Sequence of Turicella otitidis ATCC 51513, Isolated from Middle Ear Fluid from a Child with Otitis Media.</title>
        <authorList>
            <person name="Brinkrolf K."/>
            <person name="Schneider J."/>
            <person name="Knecht M."/>
            <person name="Ruckert C."/>
            <person name="Tauch A."/>
        </authorList>
    </citation>
    <scope>NUCLEOTIDE SEQUENCE [LARGE SCALE GENOMIC DNA]</scope>
    <source>
        <strain evidence="9 10">ATCC 51513</strain>
    </source>
</reference>
<accession>I7JVG6</accession>
<keyword evidence="3 7" id="KW-0812">Transmembrane</keyword>
<dbReference type="Proteomes" id="UP000011016">
    <property type="component" value="Unassembled WGS sequence"/>
</dbReference>
<evidence type="ECO:0000256" key="4">
    <source>
        <dbReference type="ARBA" id="ARBA00022989"/>
    </source>
</evidence>
<evidence type="ECO:0000313" key="10">
    <source>
        <dbReference type="Proteomes" id="UP000011016"/>
    </source>
</evidence>
<dbReference type="EMBL" id="CAJZ01000002">
    <property type="protein sequence ID" value="CCI82801.1"/>
    <property type="molecule type" value="Genomic_DNA"/>
</dbReference>
<feature type="region of interest" description="Disordered" evidence="6">
    <location>
        <begin position="719"/>
        <end position="741"/>
    </location>
</feature>
<organism evidence="9 10">
    <name type="scientific">Corynebacterium otitidis ATCC 51513</name>
    <dbReference type="NCBI Taxonomy" id="883169"/>
    <lineage>
        <taxon>Bacteria</taxon>
        <taxon>Bacillati</taxon>
        <taxon>Actinomycetota</taxon>
        <taxon>Actinomycetes</taxon>
        <taxon>Mycobacteriales</taxon>
        <taxon>Corynebacteriaceae</taxon>
        <taxon>Corynebacterium</taxon>
    </lineage>
</organism>
<feature type="transmembrane region" description="Helical" evidence="7">
    <location>
        <begin position="225"/>
        <end position="244"/>
    </location>
</feature>
<sequence length="741" mass="80365">MRRRTPPARGFRPRAGGPYAWRMTVGAGSEADRDAPGAGGPAPGEQRRRPRVSWPLYVFFALVAGAAAAGVSWGFLSDSLEMLGISDPGRLTTAGLPFLRGVGWIVAALGTGSFLASAFFIRPRLPEGKPAAQGILEAPLNVDGYLAARTGSLAALTYGCVALASIPTTLSDVSGVPLSEAARPEAWPTAISQVSAAQAWLAVAIISFVVGILGLASKKWTSQPLLFIGGLFMVVPLGLDGHSAAGGNHDWGLSSLLWHVIFLMIWVGGLMALVAHCRRLGPGLAVAVRRYSTLALVSIIGLAASGVVNAALRVSFTDLFSTAYGLIIVTKTVGIVALALLGFAHRSITIPQLEREPSNPAPFRRLAIVEVALMALVAGIAVTMGRTPPPAPNDPNISPMELTLGFELEREPTFWNIWTMWRPELIFGVAGVAFAALYVYGVVKLKRRGEPWSGWRTTSFLIGAITLAVMMSNGLGMNMMALFSVHMLVHMGLAMVVPVFLVLGAPFRLIMAVVPPVEERPEAHGVPGLYEWTSALCFNRLTGWITHPGVNTAQFLVFFYLVYVTPLYDLLVSDHGGHVGMNFVFFLSGYLYFWEMIGADPLERRHSVPVRLLWLMLSMPFHLYFGVYLMQLEDIIAEDFYSTLNLPWDPDLLLDQQVGGGIAWATGSFPLVVVFGVLFWEWFTTERDEGRRQDRKADESDVDEDVEAYNAWLQSLGRGEDLDGYYTGEMPGPAGRGRADT</sequence>
<evidence type="ECO:0000256" key="1">
    <source>
        <dbReference type="ARBA" id="ARBA00004651"/>
    </source>
</evidence>
<evidence type="ECO:0000256" key="5">
    <source>
        <dbReference type="ARBA" id="ARBA00023136"/>
    </source>
</evidence>
<proteinExistence type="predicted"/>
<evidence type="ECO:0000313" key="9">
    <source>
        <dbReference type="EMBL" id="CCI82801.1"/>
    </source>
</evidence>
<feature type="transmembrane region" description="Helical" evidence="7">
    <location>
        <begin position="324"/>
        <end position="345"/>
    </location>
</feature>
<dbReference type="GO" id="GO:0006825">
    <property type="term" value="P:copper ion transport"/>
    <property type="evidence" value="ECO:0007669"/>
    <property type="project" value="InterPro"/>
</dbReference>
<protein>
    <recommendedName>
        <fullName evidence="8">Copper resistance protein D domain-containing protein</fullName>
    </recommendedName>
</protein>
<dbReference type="InterPro" id="IPR019108">
    <property type="entry name" value="Caa3_assmbl_CtaG-rel"/>
</dbReference>
<feature type="transmembrane region" description="Helical" evidence="7">
    <location>
        <begin position="153"/>
        <end position="170"/>
    </location>
</feature>
<evidence type="ECO:0000256" key="2">
    <source>
        <dbReference type="ARBA" id="ARBA00022475"/>
    </source>
</evidence>
<gene>
    <name evidence="9" type="ORF">BN46_0046</name>
</gene>
<keyword evidence="2" id="KW-1003">Cell membrane</keyword>
<dbReference type="InterPro" id="IPR032694">
    <property type="entry name" value="CopC/D"/>
</dbReference>
<feature type="transmembrane region" description="Helical" evidence="7">
    <location>
        <begin position="256"/>
        <end position="274"/>
    </location>
</feature>
<dbReference type="Pfam" id="PF09678">
    <property type="entry name" value="Caa3_CtaG"/>
    <property type="match status" value="1"/>
</dbReference>
<feature type="transmembrane region" description="Helical" evidence="7">
    <location>
        <begin position="366"/>
        <end position="385"/>
    </location>
</feature>
<name>I7JVG6_9CORY</name>
<evidence type="ECO:0000259" key="8">
    <source>
        <dbReference type="Pfam" id="PF05425"/>
    </source>
</evidence>
<evidence type="ECO:0000256" key="6">
    <source>
        <dbReference type="SAM" id="MobiDB-lite"/>
    </source>
</evidence>
<comment type="subcellular location">
    <subcellularLocation>
        <location evidence="1">Cell membrane</location>
        <topology evidence="1">Multi-pass membrane protein</topology>
    </subcellularLocation>
</comment>
<dbReference type="PANTHER" id="PTHR34820:SF4">
    <property type="entry name" value="INNER MEMBRANE PROTEIN YEBZ"/>
    <property type="match status" value="1"/>
</dbReference>
<feature type="transmembrane region" description="Helical" evidence="7">
    <location>
        <begin position="56"/>
        <end position="76"/>
    </location>
</feature>
<keyword evidence="5 7" id="KW-0472">Membrane</keyword>
<feature type="transmembrane region" description="Helical" evidence="7">
    <location>
        <begin position="481"/>
        <end position="503"/>
    </location>
</feature>
<feature type="transmembrane region" description="Helical" evidence="7">
    <location>
        <begin position="610"/>
        <end position="630"/>
    </location>
</feature>
<feature type="transmembrane region" description="Helical" evidence="7">
    <location>
        <begin position="96"/>
        <end position="121"/>
    </location>
</feature>
<feature type="transmembrane region" description="Helical" evidence="7">
    <location>
        <begin position="549"/>
        <end position="568"/>
    </location>
</feature>
<evidence type="ECO:0000256" key="7">
    <source>
        <dbReference type="SAM" id="Phobius"/>
    </source>
</evidence>
<dbReference type="GO" id="GO:0005886">
    <property type="term" value="C:plasma membrane"/>
    <property type="evidence" value="ECO:0007669"/>
    <property type="project" value="UniProtKB-SubCell"/>
</dbReference>
<feature type="transmembrane region" description="Helical" evidence="7">
    <location>
        <begin position="580"/>
        <end position="598"/>
    </location>
</feature>
<dbReference type="AlphaFoldDB" id="I7JVG6"/>
<feature type="transmembrane region" description="Helical" evidence="7">
    <location>
        <begin position="190"/>
        <end position="213"/>
    </location>
</feature>
<dbReference type="PANTHER" id="PTHR34820">
    <property type="entry name" value="INNER MEMBRANE PROTEIN YEBZ"/>
    <property type="match status" value="1"/>
</dbReference>
<dbReference type="Pfam" id="PF05425">
    <property type="entry name" value="CopD"/>
    <property type="match status" value="1"/>
</dbReference>
<dbReference type="InterPro" id="IPR008457">
    <property type="entry name" value="Cu-R_CopD_dom"/>
</dbReference>
<evidence type="ECO:0000256" key="3">
    <source>
        <dbReference type="ARBA" id="ARBA00022692"/>
    </source>
</evidence>
<feature type="region of interest" description="Disordered" evidence="6">
    <location>
        <begin position="1"/>
        <end position="20"/>
    </location>
</feature>
<feature type="transmembrane region" description="Helical" evidence="7">
    <location>
        <begin position="425"/>
        <end position="443"/>
    </location>
</feature>
<keyword evidence="4 7" id="KW-1133">Transmembrane helix</keyword>
<feature type="region of interest" description="Disordered" evidence="6">
    <location>
        <begin position="28"/>
        <end position="48"/>
    </location>
</feature>
<feature type="transmembrane region" description="Helical" evidence="7">
    <location>
        <begin position="294"/>
        <end position="312"/>
    </location>
</feature>